<dbReference type="SUPFAM" id="SSF56529">
    <property type="entry name" value="FAH"/>
    <property type="match status" value="1"/>
</dbReference>
<dbReference type="HOGENOM" id="CLU_060136_4_0_11"/>
<dbReference type="InterPro" id="IPR011234">
    <property type="entry name" value="Fumarylacetoacetase-like_C"/>
</dbReference>
<dbReference type="OrthoDB" id="9792137at2"/>
<dbReference type="InterPro" id="IPR036663">
    <property type="entry name" value="Fumarylacetoacetase_C_sf"/>
</dbReference>
<keyword evidence="4" id="KW-1185">Reference proteome</keyword>
<gene>
    <name evidence="3" type="ORF">M878_01255</name>
</gene>
<accession>V6KYL5</accession>
<dbReference type="RefSeq" id="WP_023544287.1">
    <property type="nucleotide sequence ID" value="NZ_CM002285.1"/>
</dbReference>
<protein>
    <recommendedName>
        <fullName evidence="2">Fumarylacetoacetase-like C-terminal domain-containing protein</fullName>
    </recommendedName>
</protein>
<dbReference type="PANTHER" id="PTHR30143">
    <property type="entry name" value="ACID HYDRATASE"/>
    <property type="match status" value="1"/>
</dbReference>
<feature type="domain" description="Fumarylacetoacetase-like C-terminal" evidence="2">
    <location>
        <begin position="92"/>
        <end position="255"/>
    </location>
</feature>
<sequence length="266" mass="28366">MLTDPQRQRAAEILRSAEHSRTPVAPLTEIFPEIDTEDAYQIQLVNIRHRVAAGAEVRGHKVGLSSPVMQQMMGVDEPDYGHLLADMELSPDRPVPVSRYCCPRIEVEVGFVLGDDLPGEGCTETDVLAATERVVPALELIDSRIRDWRIAIADTIADNASSAGYVIGEGRAPGELDLKAIDARLTSGGELLAEGRSDAVLGDPAVSVAWLARTVARFGVPLKKGHVVLPGSCTRAVDVAAGQTFTAEFTGLGSVSLSFIRGDSPS</sequence>
<comment type="caution">
    <text evidence="3">The sequence shown here is derived from an EMBL/GenBank/DDBJ whole genome shotgun (WGS) entry which is preliminary data.</text>
</comment>
<dbReference type="PANTHER" id="PTHR30143:SF0">
    <property type="entry name" value="2-KETO-4-PENTENOATE HYDRATASE"/>
    <property type="match status" value="1"/>
</dbReference>
<keyword evidence="1" id="KW-0456">Lyase</keyword>
<evidence type="ECO:0000313" key="4">
    <source>
        <dbReference type="Proteomes" id="UP000017984"/>
    </source>
</evidence>
<proteinExistence type="predicted"/>
<dbReference type="Pfam" id="PF01557">
    <property type="entry name" value="FAA_hydrolase"/>
    <property type="match status" value="1"/>
</dbReference>
<evidence type="ECO:0000256" key="1">
    <source>
        <dbReference type="ARBA" id="ARBA00023239"/>
    </source>
</evidence>
<evidence type="ECO:0000313" key="3">
    <source>
        <dbReference type="EMBL" id="EST36541.1"/>
    </source>
</evidence>
<evidence type="ECO:0000259" key="2">
    <source>
        <dbReference type="Pfam" id="PF01557"/>
    </source>
</evidence>
<dbReference type="Proteomes" id="UP000017984">
    <property type="component" value="Chromosome"/>
</dbReference>
<dbReference type="EMBL" id="AWQX01000007">
    <property type="protein sequence ID" value="EST36541.1"/>
    <property type="molecule type" value="Genomic_DNA"/>
</dbReference>
<dbReference type="AlphaFoldDB" id="V6KYL5"/>
<organism evidence="3 4">
    <name type="scientific">Streptomyces roseochromogenus subsp. oscitans DS 12.976</name>
    <dbReference type="NCBI Taxonomy" id="1352936"/>
    <lineage>
        <taxon>Bacteria</taxon>
        <taxon>Bacillati</taxon>
        <taxon>Actinomycetota</taxon>
        <taxon>Actinomycetes</taxon>
        <taxon>Kitasatosporales</taxon>
        <taxon>Streptomycetaceae</taxon>
        <taxon>Streptomyces</taxon>
    </lineage>
</organism>
<dbReference type="InterPro" id="IPR050772">
    <property type="entry name" value="Hydratase-Decarb/MhpD_sf"/>
</dbReference>
<dbReference type="GO" id="GO:0005737">
    <property type="term" value="C:cytoplasm"/>
    <property type="evidence" value="ECO:0007669"/>
    <property type="project" value="TreeGrafter"/>
</dbReference>
<dbReference type="Gene3D" id="3.90.850.10">
    <property type="entry name" value="Fumarylacetoacetase-like, C-terminal domain"/>
    <property type="match status" value="1"/>
</dbReference>
<dbReference type="STRING" id="1352936.M878_01255"/>
<dbReference type="PATRIC" id="fig|1352936.5.peg.291"/>
<name>V6KYL5_STRRC</name>
<reference evidence="3 4" key="1">
    <citation type="journal article" date="2014" name="Genome Announc.">
        <title>Draft Genome Sequence of Streptomyces roseochromogenes subsp. oscitans DS 12.976, Producer of the Aminocoumarin Antibiotic Clorobiocin.</title>
        <authorList>
            <person name="Ruckert C."/>
            <person name="Kalinowski J."/>
            <person name="Heide L."/>
            <person name="Apel A.K."/>
        </authorList>
    </citation>
    <scope>NUCLEOTIDE SEQUENCE [LARGE SCALE GENOMIC DNA]</scope>
    <source>
        <strain evidence="3 4">DS 12.976</strain>
    </source>
</reference>
<dbReference type="GO" id="GO:0008684">
    <property type="term" value="F:2-oxopent-4-enoate hydratase activity"/>
    <property type="evidence" value="ECO:0007669"/>
    <property type="project" value="TreeGrafter"/>
</dbReference>